<feature type="compositionally biased region" description="Low complexity" evidence="1">
    <location>
        <begin position="253"/>
        <end position="279"/>
    </location>
</feature>
<dbReference type="SUPFAM" id="SSF140453">
    <property type="entry name" value="EsxAB dimer-like"/>
    <property type="match status" value="1"/>
</dbReference>
<reference evidence="2 3" key="1">
    <citation type="submission" date="2024-10" db="EMBL/GenBank/DDBJ databases">
        <title>The Natural Products Discovery Center: Release of the First 8490 Sequenced Strains for Exploring Actinobacteria Biosynthetic Diversity.</title>
        <authorList>
            <person name="Kalkreuter E."/>
            <person name="Kautsar S.A."/>
            <person name="Yang D."/>
            <person name="Bader C.D."/>
            <person name="Teijaro C.N."/>
            <person name="Fluegel L."/>
            <person name="Davis C.M."/>
            <person name="Simpson J.R."/>
            <person name="Lauterbach L."/>
            <person name="Steele A.D."/>
            <person name="Gui C."/>
            <person name="Meng S."/>
            <person name="Li G."/>
            <person name="Viehrig K."/>
            <person name="Ye F."/>
            <person name="Su P."/>
            <person name="Kiefer A.F."/>
            <person name="Nichols A."/>
            <person name="Cepeda A.J."/>
            <person name="Yan W."/>
            <person name="Fan B."/>
            <person name="Jiang Y."/>
            <person name="Adhikari A."/>
            <person name="Zheng C.-J."/>
            <person name="Schuster L."/>
            <person name="Cowan T.M."/>
            <person name="Smanski M.J."/>
            <person name="Chevrette M.G."/>
            <person name="De Carvalho L.P.S."/>
            <person name="Shen B."/>
        </authorList>
    </citation>
    <scope>NUCLEOTIDE SEQUENCE [LARGE SCALE GENOMIC DNA]</scope>
    <source>
        <strain evidence="2 3">NPDC002593</strain>
    </source>
</reference>
<organism evidence="2 3">
    <name type="scientific">Nocardia jiangxiensis</name>
    <dbReference type="NCBI Taxonomy" id="282685"/>
    <lineage>
        <taxon>Bacteria</taxon>
        <taxon>Bacillati</taxon>
        <taxon>Actinomycetota</taxon>
        <taxon>Actinomycetes</taxon>
        <taxon>Mycobacteriales</taxon>
        <taxon>Nocardiaceae</taxon>
        <taxon>Nocardia</taxon>
    </lineage>
</organism>
<protein>
    <submittedName>
        <fullName evidence="2">WXG100 family type VII secretion target</fullName>
    </submittedName>
</protein>
<feature type="region of interest" description="Disordered" evidence="1">
    <location>
        <begin position="170"/>
        <end position="355"/>
    </location>
</feature>
<accession>A0ABW6SBA4</accession>
<feature type="compositionally biased region" description="Low complexity" evidence="1">
    <location>
        <begin position="301"/>
        <end position="328"/>
    </location>
</feature>
<proteinExistence type="predicted"/>
<dbReference type="RefSeq" id="WP_387406029.1">
    <property type="nucleotide sequence ID" value="NZ_JBIAQY010000013.1"/>
</dbReference>
<dbReference type="InterPro" id="IPR010310">
    <property type="entry name" value="T7SS_ESAT-6-like"/>
</dbReference>
<comment type="caution">
    <text evidence="2">The sequence shown here is derived from an EMBL/GenBank/DDBJ whole genome shotgun (WGS) entry which is preliminary data.</text>
</comment>
<dbReference type="InterPro" id="IPR036689">
    <property type="entry name" value="ESAT-6-like_sf"/>
</dbReference>
<gene>
    <name evidence="2" type="ORF">ACFYXQ_32330</name>
</gene>
<evidence type="ECO:0000313" key="2">
    <source>
        <dbReference type="EMBL" id="MFF3572466.1"/>
    </source>
</evidence>
<evidence type="ECO:0000313" key="3">
    <source>
        <dbReference type="Proteomes" id="UP001601992"/>
    </source>
</evidence>
<feature type="compositionally biased region" description="Gly residues" evidence="1">
    <location>
        <begin position="280"/>
        <end position="300"/>
    </location>
</feature>
<feature type="compositionally biased region" description="Basic and acidic residues" evidence="1">
    <location>
        <begin position="339"/>
        <end position="350"/>
    </location>
</feature>
<feature type="compositionally biased region" description="Low complexity" evidence="1">
    <location>
        <begin position="190"/>
        <end position="206"/>
    </location>
</feature>
<evidence type="ECO:0000256" key="1">
    <source>
        <dbReference type="SAM" id="MobiDB-lite"/>
    </source>
</evidence>
<sequence length="392" mass="40390">MTAQNEPPQIPNKGENVLAWSRQDIQDAFEHLDTSDAQAQALKYATAASEWDQGLETFKRSVGASISEAWEGASAEAAKKAITEYTTDAANLTDLLSGIGKDISAAANAVVQTKNGIKPAAQHSWTTNIPYFGRAQARSEEHTRTQNEADTRDAMLQHYVTEFRRTDSSVPVLPASLNPTKKDDSAPKVTGPGTTAPTTSSGPDSADSNDKNSNDKNSKDSTDQSDQSNDQNQSTNPNSNTDGSSQSKDKNDSTSTSPSSTDSSATTPSSVSPSSYNSSGTGGYSGTGGDTDGTSGGGAGRSVPGTSSPNASQTAAAAASTRAGTSTSGLGGMGGAGKGKGEQDEDRTHTTPDYLINAENAEELIGELTRTIPGGVIGGDFDSNRTPQPPPA</sequence>
<feature type="compositionally biased region" description="Basic and acidic residues" evidence="1">
    <location>
        <begin position="208"/>
        <end position="222"/>
    </location>
</feature>
<feature type="compositionally biased region" description="Low complexity" evidence="1">
    <location>
        <begin position="224"/>
        <end position="246"/>
    </location>
</feature>
<dbReference type="Gene3D" id="1.10.287.1060">
    <property type="entry name" value="ESAT-6-like"/>
    <property type="match status" value="1"/>
</dbReference>
<dbReference type="Pfam" id="PF06013">
    <property type="entry name" value="WXG100"/>
    <property type="match status" value="1"/>
</dbReference>
<feature type="region of interest" description="Disordered" evidence="1">
    <location>
        <begin position="373"/>
        <end position="392"/>
    </location>
</feature>
<feature type="compositionally biased region" description="Gly residues" evidence="1">
    <location>
        <begin position="329"/>
        <end position="338"/>
    </location>
</feature>
<name>A0ABW6SBA4_9NOCA</name>
<dbReference type="EMBL" id="JBIAQY010000013">
    <property type="protein sequence ID" value="MFF3572466.1"/>
    <property type="molecule type" value="Genomic_DNA"/>
</dbReference>
<dbReference type="Proteomes" id="UP001601992">
    <property type="component" value="Unassembled WGS sequence"/>
</dbReference>
<keyword evidence="3" id="KW-1185">Reference proteome</keyword>